<dbReference type="EMBL" id="JAMDLZ010000012">
    <property type="protein sequence ID" value="MCY9546759.1"/>
    <property type="molecule type" value="Genomic_DNA"/>
</dbReference>
<comment type="caution">
    <text evidence="1">The sequence shown here is derived from an EMBL/GenBank/DDBJ whole genome shotgun (WGS) entry which is preliminary data.</text>
</comment>
<dbReference type="Pfam" id="PF13730">
    <property type="entry name" value="HTH_36"/>
    <property type="match status" value="1"/>
</dbReference>
<proteinExistence type="predicted"/>
<reference evidence="1 2" key="1">
    <citation type="submission" date="2022-05" db="EMBL/GenBank/DDBJ databases">
        <title>Genome Sequencing of Bee-Associated Microbes.</title>
        <authorList>
            <person name="Dunlap C."/>
        </authorList>
    </citation>
    <scope>NUCLEOTIDE SEQUENCE [LARGE SCALE GENOMIC DNA]</scope>
    <source>
        <strain evidence="1 2">NRRL BD-083</strain>
    </source>
</reference>
<dbReference type="SUPFAM" id="SSF46785">
    <property type="entry name" value="Winged helix' DNA-binding domain"/>
    <property type="match status" value="1"/>
</dbReference>
<dbReference type="RefSeq" id="WP_268636946.1">
    <property type="nucleotide sequence ID" value="NZ_JAMDLZ010000012.1"/>
</dbReference>
<sequence>MKLLNTEKTYRMLQPFESIEQLNANTKAIRQQFGKQLTKATREVLDVLHRYASKYYGVCYLSKSKIADMLGISRRTVIRACELLESLGIVVQYELKRHNGDKRQSSNAIVFLSQIAARESFGQAIEIVSDNMHNHVENRNVTPECHSVNAPDKAPKKDINNTYDTRESAALIKNGLVSKLPKTLKYALAPFFDAEELYEMVGVIYKAKASVDRDIQIEDHEDTFRETILSVINTFKRGKAKSLPAVLYHAIQSTTRSISLKGRFANAFGI</sequence>
<keyword evidence="2" id="KW-1185">Reference proteome</keyword>
<dbReference type="Gene3D" id="1.10.10.10">
    <property type="entry name" value="Winged helix-like DNA-binding domain superfamily/Winged helix DNA-binding domain"/>
    <property type="match status" value="1"/>
</dbReference>
<name>A0ABT4EM73_9BACI</name>
<dbReference type="InterPro" id="IPR036388">
    <property type="entry name" value="WH-like_DNA-bd_sf"/>
</dbReference>
<protein>
    <submittedName>
        <fullName evidence="1">Helix-turn-helix domain-containing protein</fullName>
    </submittedName>
</protein>
<organism evidence="1 2">
    <name type="scientific">Lysinibacillus xylanilyticus</name>
    <dbReference type="NCBI Taxonomy" id="582475"/>
    <lineage>
        <taxon>Bacteria</taxon>
        <taxon>Bacillati</taxon>
        <taxon>Bacillota</taxon>
        <taxon>Bacilli</taxon>
        <taxon>Bacillales</taxon>
        <taxon>Bacillaceae</taxon>
        <taxon>Lysinibacillus</taxon>
    </lineage>
</organism>
<dbReference type="Proteomes" id="UP001527052">
    <property type="component" value="Unassembled WGS sequence"/>
</dbReference>
<gene>
    <name evidence="1" type="ORF">M5W82_07310</name>
</gene>
<dbReference type="InterPro" id="IPR036390">
    <property type="entry name" value="WH_DNA-bd_sf"/>
</dbReference>
<evidence type="ECO:0000313" key="2">
    <source>
        <dbReference type="Proteomes" id="UP001527052"/>
    </source>
</evidence>
<evidence type="ECO:0000313" key="1">
    <source>
        <dbReference type="EMBL" id="MCY9546759.1"/>
    </source>
</evidence>
<accession>A0ABT4EM73</accession>